<dbReference type="SUPFAM" id="SSF56784">
    <property type="entry name" value="HAD-like"/>
    <property type="match status" value="1"/>
</dbReference>
<dbReference type="Gene3D" id="3.40.50.1000">
    <property type="entry name" value="HAD superfamily/HAD-like"/>
    <property type="match status" value="1"/>
</dbReference>
<protein>
    <submittedName>
        <fullName evidence="4">HAD-IB family hydrolase</fullName>
    </submittedName>
</protein>
<keyword evidence="2 4" id="KW-0378">Hydrolase</keyword>
<gene>
    <name evidence="4" type="ORF">DCW48_07155</name>
</gene>
<evidence type="ECO:0000256" key="1">
    <source>
        <dbReference type="ARBA" id="ARBA00022723"/>
    </source>
</evidence>
<reference evidence="4 5" key="1">
    <citation type="journal article" date="2018" name="Nat. Biotechnol.">
        <title>A standardized bacterial taxonomy based on genome phylogeny substantially revises the tree of life.</title>
        <authorList>
            <person name="Parks D.H."/>
            <person name="Chuvochina M."/>
            <person name="Waite D.W."/>
            <person name="Rinke C."/>
            <person name="Skarshewski A."/>
            <person name="Chaumeil P.A."/>
            <person name="Hugenholtz P."/>
        </authorList>
    </citation>
    <scope>NUCLEOTIDE SEQUENCE [LARGE SCALE GENOMIC DNA]</scope>
    <source>
        <strain evidence="4">UBA9958</strain>
    </source>
</reference>
<sequence length="235" mass="26517">MKQDVDLKQNLDSKQNLALFDLDNTLLAGDSDYNWGLFLINEGLLDGKTHQARNDQFYQDYKNGNLDIYQFLEFQLKPLSEHPKTFLDALHLKYMEKVIRPMMTQKAQELVDAHKAAGDLCVVITATNSFVTKPIATAYGIEHLIGTDPEMIDGQYTGGVQGVPSFQEGKVTRINDWLKARGQQLGDFSKSYFYSDSHNDLPLMKLVTNPVAVDADPTLTAYAISHEWPQISLRT</sequence>
<evidence type="ECO:0000256" key="3">
    <source>
        <dbReference type="ARBA" id="ARBA00022842"/>
    </source>
</evidence>
<dbReference type="InterPro" id="IPR036412">
    <property type="entry name" value="HAD-like_sf"/>
</dbReference>
<dbReference type="GO" id="GO:0046872">
    <property type="term" value="F:metal ion binding"/>
    <property type="evidence" value="ECO:0007669"/>
    <property type="project" value="UniProtKB-KW"/>
</dbReference>
<dbReference type="Pfam" id="PF12710">
    <property type="entry name" value="HAD"/>
    <property type="match status" value="1"/>
</dbReference>
<proteinExistence type="predicted"/>
<dbReference type="GO" id="GO:0016787">
    <property type="term" value="F:hydrolase activity"/>
    <property type="evidence" value="ECO:0007669"/>
    <property type="project" value="UniProtKB-KW"/>
</dbReference>
<dbReference type="NCBIfam" id="TIGR01490">
    <property type="entry name" value="HAD-SF-IB-hyp1"/>
    <property type="match status" value="1"/>
</dbReference>
<dbReference type="Gene3D" id="1.20.1440.100">
    <property type="entry name" value="SG protein - dephosphorylation function"/>
    <property type="match status" value="1"/>
</dbReference>
<dbReference type="STRING" id="1132855.GCA_000384255_00710"/>
<evidence type="ECO:0000313" key="4">
    <source>
        <dbReference type="EMBL" id="HBA09346.1"/>
    </source>
</evidence>
<name>A0A351RBC5_9PROT</name>
<organism evidence="4 5">
    <name type="scientific">Methylotenera mobilis</name>
    <dbReference type="NCBI Taxonomy" id="359408"/>
    <lineage>
        <taxon>Bacteria</taxon>
        <taxon>Pseudomonadati</taxon>
        <taxon>Pseudomonadota</taxon>
        <taxon>Betaproteobacteria</taxon>
        <taxon>Nitrosomonadales</taxon>
        <taxon>Methylophilaceae</taxon>
        <taxon>Methylotenera</taxon>
    </lineage>
</organism>
<evidence type="ECO:0000313" key="5">
    <source>
        <dbReference type="Proteomes" id="UP000264313"/>
    </source>
</evidence>
<dbReference type="InterPro" id="IPR006385">
    <property type="entry name" value="HAD_hydro_SerB1"/>
</dbReference>
<accession>A0A351RBC5</accession>
<dbReference type="Proteomes" id="UP000264313">
    <property type="component" value="Unassembled WGS sequence"/>
</dbReference>
<dbReference type="PANTHER" id="PTHR43344:SF13">
    <property type="entry name" value="PHOSPHATASE RV3661-RELATED"/>
    <property type="match status" value="1"/>
</dbReference>
<keyword evidence="1" id="KW-0479">Metal-binding</keyword>
<dbReference type="EMBL" id="DNAA01000175">
    <property type="protein sequence ID" value="HBA09346.1"/>
    <property type="molecule type" value="Genomic_DNA"/>
</dbReference>
<dbReference type="InterPro" id="IPR023214">
    <property type="entry name" value="HAD_sf"/>
</dbReference>
<dbReference type="InterPro" id="IPR050582">
    <property type="entry name" value="HAD-like_SerB"/>
</dbReference>
<dbReference type="PANTHER" id="PTHR43344">
    <property type="entry name" value="PHOSPHOSERINE PHOSPHATASE"/>
    <property type="match status" value="1"/>
</dbReference>
<keyword evidence="3" id="KW-0460">Magnesium</keyword>
<dbReference type="CDD" id="cd02612">
    <property type="entry name" value="HAD_PGPPase"/>
    <property type="match status" value="1"/>
</dbReference>
<dbReference type="NCBIfam" id="TIGR01488">
    <property type="entry name" value="HAD-SF-IB"/>
    <property type="match status" value="1"/>
</dbReference>
<comment type="caution">
    <text evidence="4">The sequence shown here is derived from an EMBL/GenBank/DDBJ whole genome shotgun (WGS) entry which is preliminary data.</text>
</comment>
<dbReference type="AlphaFoldDB" id="A0A351RBC5"/>
<evidence type="ECO:0000256" key="2">
    <source>
        <dbReference type="ARBA" id="ARBA00022801"/>
    </source>
</evidence>